<keyword evidence="2" id="KW-1185">Reference proteome</keyword>
<protein>
    <submittedName>
        <fullName evidence="1">Uncharacterized protein</fullName>
    </submittedName>
</protein>
<dbReference type="Proteomes" id="UP001187531">
    <property type="component" value="Unassembled WGS sequence"/>
</dbReference>
<gene>
    <name evidence="1" type="ORF">QYM36_006120</name>
</gene>
<dbReference type="AlphaFoldDB" id="A0AA88LAH3"/>
<accession>A0AA88LAH3</accession>
<reference evidence="1" key="1">
    <citation type="submission" date="2023-07" db="EMBL/GenBank/DDBJ databases">
        <title>Chromosome-level genome assembly of Artemia franciscana.</title>
        <authorList>
            <person name="Jo E."/>
        </authorList>
    </citation>
    <scope>NUCLEOTIDE SEQUENCE</scope>
    <source>
        <tissue evidence="1">Whole body</tissue>
    </source>
</reference>
<sequence>MASYFSKVGMNIKASIEERFEDGTYEKYLPPPSNTSLVSQKTNAFELTECVNKMKNSVKGAELVSPSV</sequence>
<organism evidence="1 2">
    <name type="scientific">Artemia franciscana</name>
    <name type="common">Brine shrimp</name>
    <name type="synonym">Artemia sanfranciscana</name>
    <dbReference type="NCBI Taxonomy" id="6661"/>
    <lineage>
        <taxon>Eukaryota</taxon>
        <taxon>Metazoa</taxon>
        <taxon>Ecdysozoa</taxon>
        <taxon>Arthropoda</taxon>
        <taxon>Crustacea</taxon>
        <taxon>Branchiopoda</taxon>
        <taxon>Anostraca</taxon>
        <taxon>Artemiidae</taxon>
        <taxon>Artemia</taxon>
    </lineage>
</organism>
<evidence type="ECO:0000313" key="2">
    <source>
        <dbReference type="Proteomes" id="UP001187531"/>
    </source>
</evidence>
<dbReference type="EMBL" id="JAVRJZ010000009">
    <property type="protein sequence ID" value="KAK2718994.1"/>
    <property type="molecule type" value="Genomic_DNA"/>
</dbReference>
<name>A0AA88LAH3_ARTSF</name>
<evidence type="ECO:0000313" key="1">
    <source>
        <dbReference type="EMBL" id="KAK2718994.1"/>
    </source>
</evidence>
<comment type="caution">
    <text evidence="1">The sequence shown here is derived from an EMBL/GenBank/DDBJ whole genome shotgun (WGS) entry which is preliminary data.</text>
</comment>
<proteinExistence type="predicted"/>